<accession>A0ABU8HBQ9</accession>
<evidence type="ECO:0000313" key="2">
    <source>
        <dbReference type="Proteomes" id="UP001312865"/>
    </source>
</evidence>
<dbReference type="RefSeq" id="WP_336586182.1">
    <property type="nucleotide sequence ID" value="NZ_JBBAXC010000004.1"/>
</dbReference>
<evidence type="ECO:0000313" key="1">
    <source>
        <dbReference type="EMBL" id="MEI5906750.1"/>
    </source>
</evidence>
<sequence>MVFRGVLTLSKNIINKKFDIYNEENDIVATVSEKAIYKKKLKNQLSKEYTILIGKKEYEAKYTFALKKFVIEDKSSNICVEGELVSLIFMNVLERRKYKVDVLNDEYTLNLWLAIITGIKELH</sequence>
<dbReference type="EMBL" id="JBBAXC010000004">
    <property type="protein sequence ID" value="MEI5906750.1"/>
    <property type="molecule type" value="Genomic_DNA"/>
</dbReference>
<reference evidence="1 2" key="1">
    <citation type="journal article" date="2018" name="J. Microbiol.">
        <title>Bacillus spongiae sp. nov., isolated from sponge of Jeju Island.</title>
        <authorList>
            <person name="Lee G.E."/>
            <person name="Im W.T."/>
            <person name="Park J.S."/>
        </authorList>
    </citation>
    <scope>NUCLEOTIDE SEQUENCE [LARGE SCALE GENOMIC DNA]</scope>
    <source>
        <strain evidence="1 2">135PIL107-10</strain>
    </source>
</reference>
<dbReference type="Proteomes" id="UP001312865">
    <property type="component" value="Unassembled WGS sequence"/>
</dbReference>
<comment type="caution">
    <text evidence="1">The sequence shown here is derived from an EMBL/GenBank/DDBJ whole genome shotgun (WGS) entry which is preliminary data.</text>
</comment>
<name>A0ABU8HBQ9_9BACI</name>
<keyword evidence="2" id="KW-1185">Reference proteome</keyword>
<protein>
    <submittedName>
        <fullName evidence="1">Uncharacterized protein</fullName>
    </submittedName>
</protein>
<proteinExistence type="predicted"/>
<gene>
    <name evidence="1" type="ORF">WAK64_06725</name>
</gene>
<organism evidence="1 2">
    <name type="scientific">Bacillus spongiae</name>
    <dbReference type="NCBI Taxonomy" id="2683610"/>
    <lineage>
        <taxon>Bacteria</taxon>
        <taxon>Bacillati</taxon>
        <taxon>Bacillota</taxon>
        <taxon>Bacilli</taxon>
        <taxon>Bacillales</taxon>
        <taxon>Bacillaceae</taxon>
        <taxon>Bacillus</taxon>
    </lineage>
</organism>